<evidence type="ECO:0000256" key="21">
    <source>
        <dbReference type="ARBA" id="ARBA00047426"/>
    </source>
</evidence>
<name>A0A4U8URI6_STECR</name>
<dbReference type="PRINTS" id="PR00370">
    <property type="entry name" value="FMOXYGENASE"/>
</dbReference>
<evidence type="ECO:0000313" key="36">
    <source>
        <dbReference type="EMBL" id="TMS35822.1"/>
    </source>
</evidence>
<dbReference type="InterPro" id="IPR020946">
    <property type="entry name" value="Flavin_mOase-like"/>
</dbReference>
<evidence type="ECO:0000256" key="25">
    <source>
        <dbReference type="ARBA" id="ARBA00047977"/>
    </source>
</evidence>
<keyword evidence="13 35" id="KW-1133">Transmembrane helix</keyword>
<reference evidence="36 37" key="2">
    <citation type="journal article" date="2019" name="G3 (Bethesda)">
        <title>Hybrid Assembly of the Genome of the Entomopathogenic Nematode Steinernema carpocapsae Identifies the X-Chromosome.</title>
        <authorList>
            <person name="Serra L."/>
            <person name="Macchietto M."/>
            <person name="Macias-Munoz A."/>
            <person name="McGill C.J."/>
            <person name="Rodriguez I.M."/>
            <person name="Rodriguez B."/>
            <person name="Murad R."/>
            <person name="Mortazavi A."/>
        </authorList>
    </citation>
    <scope>NUCLEOTIDE SEQUENCE [LARGE SCALE GENOMIC DNA]</scope>
    <source>
        <strain evidence="36 37">ALL</strain>
    </source>
</reference>
<comment type="catalytic activity">
    <reaction evidence="24">
        <text>NADPH + O2 + H(+) = H2O2 + NADP(+)</text>
        <dbReference type="Rhea" id="RHEA:11260"/>
        <dbReference type="ChEBI" id="CHEBI:15378"/>
        <dbReference type="ChEBI" id="CHEBI:15379"/>
        <dbReference type="ChEBI" id="CHEBI:16240"/>
        <dbReference type="ChEBI" id="CHEBI:57783"/>
        <dbReference type="ChEBI" id="CHEBI:58349"/>
        <dbReference type="EC" id="1.6.3.1"/>
    </reaction>
    <physiologicalReaction direction="left-to-right" evidence="24">
        <dbReference type="Rhea" id="RHEA:11261"/>
    </physiologicalReaction>
</comment>
<dbReference type="EMBL" id="AZBU02000001">
    <property type="protein sequence ID" value="TMS35822.1"/>
    <property type="molecule type" value="Genomic_DNA"/>
</dbReference>
<comment type="cofactor">
    <cofactor evidence="1 33 34">
        <name>FAD</name>
        <dbReference type="ChEBI" id="CHEBI:57692"/>
    </cofactor>
</comment>
<comment type="catalytic activity">
    <reaction evidence="31">
        <text>N,N-dimethylaniline + NADPH + O2 + H(+) = N,N-dimethylaniline N-oxide + NADP(+) + H2O</text>
        <dbReference type="Rhea" id="RHEA:24468"/>
        <dbReference type="ChEBI" id="CHEBI:15377"/>
        <dbReference type="ChEBI" id="CHEBI:15378"/>
        <dbReference type="ChEBI" id="CHEBI:15379"/>
        <dbReference type="ChEBI" id="CHEBI:16269"/>
        <dbReference type="ChEBI" id="CHEBI:17735"/>
        <dbReference type="ChEBI" id="CHEBI:57783"/>
        <dbReference type="ChEBI" id="CHEBI:58349"/>
        <dbReference type="EC" id="1.14.13.8"/>
    </reaction>
    <physiologicalReaction direction="left-to-right" evidence="31">
        <dbReference type="Rhea" id="RHEA:24469"/>
    </physiologicalReaction>
</comment>
<keyword evidence="14 33" id="KW-0560">Oxidoreductase</keyword>
<comment type="catalytic activity">
    <reaction evidence="26">
        <text>hypotaurine + NADPH + O2 + H(+) = taurine + NADP(+) + H2O</text>
        <dbReference type="Rhea" id="RHEA:69819"/>
        <dbReference type="ChEBI" id="CHEBI:15377"/>
        <dbReference type="ChEBI" id="CHEBI:15378"/>
        <dbReference type="ChEBI" id="CHEBI:15379"/>
        <dbReference type="ChEBI" id="CHEBI:57783"/>
        <dbReference type="ChEBI" id="CHEBI:57853"/>
        <dbReference type="ChEBI" id="CHEBI:58349"/>
        <dbReference type="ChEBI" id="CHEBI:507393"/>
        <dbReference type="EC" id="1.14.13.8"/>
    </reaction>
    <physiologicalReaction direction="left-to-right" evidence="26">
        <dbReference type="Rhea" id="RHEA:69820"/>
    </physiologicalReaction>
</comment>
<evidence type="ECO:0000256" key="34">
    <source>
        <dbReference type="RuleBase" id="RU361177"/>
    </source>
</evidence>
<comment type="catalytic activity">
    <reaction evidence="23">
        <text>sulcatone + NADPH + O2 + H(+) = 4-methylpent-3-en-1-yl acetate + NADP(+) + H2O</text>
        <dbReference type="Rhea" id="RHEA:54864"/>
        <dbReference type="ChEBI" id="CHEBI:15377"/>
        <dbReference type="ChEBI" id="CHEBI:15378"/>
        <dbReference type="ChEBI" id="CHEBI:15379"/>
        <dbReference type="ChEBI" id="CHEBI:16310"/>
        <dbReference type="ChEBI" id="CHEBI:57783"/>
        <dbReference type="ChEBI" id="CHEBI:58349"/>
        <dbReference type="ChEBI" id="CHEBI:138373"/>
    </reaction>
    <physiologicalReaction direction="left-to-right" evidence="23">
        <dbReference type="Rhea" id="RHEA:54865"/>
    </physiologicalReaction>
</comment>
<dbReference type="GO" id="GO:0016174">
    <property type="term" value="F:NAD(P)H oxidase H2O2-forming activity"/>
    <property type="evidence" value="ECO:0007669"/>
    <property type="project" value="UniProtKB-EC"/>
</dbReference>
<evidence type="ECO:0000256" key="31">
    <source>
        <dbReference type="ARBA" id="ARBA00049443"/>
    </source>
</evidence>
<dbReference type="AlphaFoldDB" id="A0A4U8URI6"/>
<evidence type="ECO:0000256" key="9">
    <source>
        <dbReference type="ARBA" id="ARBA00022824"/>
    </source>
</evidence>
<dbReference type="GO" id="GO:0005789">
    <property type="term" value="C:endoplasmic reticulum membrane"/>
    <property type="evidence" value="ECO:0007669"/>
    <property type="project" value="UniProtKB-SubCell"/>
</dbReference>
<dbReference type="Pfam" id="PF00743">
    <property type="entry name" value="FMO-like"/>
    <property type="match status" value="1"/>
</dbReference>
<keyword evidence="6" id="KW-0597">Phosphoprotein</keyword>
<dbReference type="InterPro" id="IPR002257">
    <property type="entry name" value="Flavin_mOase_5"/>
</dbReference>
<evidence type="ECO:0000256" key="30">
    <source>
        <dbReference type="ARBA" id="ARBA00048990"/>
    </source>
</evidence>
<keyword evidence="7 33" id="KW-0285">Flavoprotein</keyword>
<comment type="catalytic activity">
    <reaction evidence="28">
        <text>octan-3-one + NADPH + O2 + H(+) = ethyl hexanoate + NADP(+) + H2O</text>
        <dbReference type="Rhea" id="RHEA:54856"/>
        <dbReference type="ChEBI" id="CHEBI:15377"/>
        <dbReference type="ChEBI" id="CHEBI:15378"/>
        <dbReference type="ChEBI" id="CHEBI:15379"/>
        <dbReference type="ChEBI" id="CHEBI:57783"/>
        <dbReference type="ChEBI" id="CHEBI:58349"/>
        <dbReference type="ChEBI" id="CHEBI:80946"/>
        <dbReference type="ChEBI" id="CHEBI:86055"/>
    </reaction>
    <physiologicalReaction direction="left-to-right" evidence="28">
        <dbReference type="Rhea" id="RHEA:54857"/>
    </physiologicalReaction>
</comment>
<evidence type="ECO:0000256" key="4">
    <source>
        <dbReference type="ARBA" id="ARBA00009183"/>
    </source>
</evidence>
<evidence type="ECO:0000256" key="18">
    <source>
        <dbReference type="ARBA" id="ARBA00045722"/>
    </source>
</evidence>
<keyword evidence="17 33" id="KW-0472">Membrane</keyword>
<evidence type="ECO:0000256" key="12">
    <source>
        <dbReference type="ARBA" id="ARBA00022857"/>
    </source>
</evidence>
<dbReference type="InterPro" id="IPR050346">
    <property type="entry name" value="FMO-like"/>
</dbReference>
<comment type="function">
    <text evidence="19">Broad spectrum monooxygenase that catalyzes the oxygenation of a wide variety of nitrogen- and sulfur-containing compounds including xenobiotics. Catalyzes the S-oxygenation of hypotaurine to produce taurine, an organic osmolyte involved in cell volume regulation as well as a variety of cytoprotective and developmental processes. In vitro, catalyzes the N-oxygenation of trimethylamine (TMA) to produce trimethylamine N-oxide (TMAO) and could therefore participate to the detoxification of this compound that is generated by the action of gut microbiota from dietary precursors such as choline, choline containing compounds, betaine or L-carnitine.</text>
</comment>
<evidence type="ECO:0000256" key="16">
    <source>
        <dbReference type="ARBA" id="ARBA00023098"/>
    </source>
</evidence>
<dbReference type="GO" id="GO:0034899">
    <property type="term" value="F:trimethylamine monooxygenase activity"/>
    <property type="evidence" value="ECO:0007669"/>
    <property type="project" value="UniProtKB-EC"/>
</dbReference>
<comment type="catalytic activity">
    <reaction evidence="25">
        <text>hexan-3-one + NADPH + O2 + H(+) = ethyl butanoate + NADP(+) + H2O</text>
        <dbReference type="Rhea" id="RHEA:54844"/>
        <dbReference type="ChEBI" id="CHEBI:15377"/>
        <dbReference type="ChEBI" id="CHEBI:15378"/>
        <dbReference type="ChEBI" id="CHEBI:15379"/>
        <dbReference type="ChEBI" id="CHEBI:57783"/>
        <dbReference type="ChEBI" id="CHEBI:58349"/>
        <dbReference type="ChEBI" id="CHEBI:88764"/>
        <dbReference type="ChEBI" id="CHEBI:89891"/>
    </reaction>
    <physiologicalReaction direction="left-to-right" evidence="25">
        <dbReference type="Rhea" id="RHEA:54845"/>
    </physiologicalReaction>
</comment>
<evidence type="ECO:0000256" key="6">
    <source>
        <dbReference type="ARBA" id="ARBA00022553"/>
    </source>
</evidence>
<evidence type="ECO:0000256" key="35">
    <source>
        <dbReference type="SAM" id="Phobius"/>
    </source>
</evidence>
<comment type="catalytic activity">
    <reaction evidence="29">
        <text>(2E)-geranial + NADPH + O2 + H(+) = (1E)-2,6-dimethylhepta-1,5-dien-1-yl formate + NADP(+) + H2O</text>
        <dbReference type="Rhea" id="RHEA:54860"/>
        <dbReference type="ChEBI" id="CHEBI:15377"/>
        <dbReference type="ChEBI" id="CHEBI:15378"/>
        <dbReference type="ChEBI" id="CHEBI:15379"/>
        <dbReference type="ChEBI" id="CHEBI:16980"/>
        <dbReference type="ChEBI" id="CHEBI:57783"/>
        <dbReference type="ChEBI" id="CHEBI:58349"/>
        <dbReference type="ChEBI" id="CHEBI:138375"/>
    </reaction>
    <physiologicalReaction direction="left-to-right" evidence="29">
        <dbReference type="Rhea" id="RHEA:54861"/>
    </physiologicalReaction>
</comment>
<keyword evidence="16" id="KW-0443">Lipid metabolism</keyword>
<evidence type="ECO:0000256" key="2">
    <source>
        <dbReference type="ARBA" id="ARBA00004389"/>
    </source>
</evidence>
<comment type="catalytic activity">
    <reaction evidence="27">
        <text>trimethylamine + NADPH + O2 = trimethylamine N-oxide + NADP(+) + H2O</text>
        <dbReference type="Rhea" id="RHEA:31979"/>
        <dbReference type="ChEBI" id="CHEBI:15377"/>
        <dbReference type="ChEBI" id="CHEBI:15379"/>
        <dbReference type="ChEBI" id="CHEBI:15724"/>
        <dbReference type="ChEBI" id="CHEBI:57783"/>
        <dbReference type="ChEBI" id="CHEBI:58349"/>
        <dbReference type="ChEBI" id="CHEBI:58389"/>
        <dbReference type="EC" id="1.14.13.148"/>
    </reaction>
    <physiologicalReaction direction="left-to-right" evidence="27">
        <dbReference type="Rhea" id="RHEA:31980"/>
    </physiologicalReaction>
</comment>
<sequence length="534" mass="60894">MTKKVAIVGAGMSGLTAARWALLYDVIPVVFETQAEVGGLWCYKEDPKDGASVMRNTVLNTSKEMTAFSDFVPENKTPVFMRQKDVHRYLLNYTRHFGLDEYINFNTSVLAIERCADFEETGKWTVRYLERCSESKDEKEDVFDGVLICTGHHSTPWRPLPWRNEKDFRGRIIHSADYRSNVDFRDKTVVVVGLGNSAVDCAVDLSNVAEQVYLSTRRGAWVKPKLGRSGSPTDVLSKSRFNHYKSLLIPTLLKNFLLENELSERMDHKAYGLLPDHHVLSAHPTISEELPGKLASGQIIVKPHLEGFEGKRVEFEDRSVVDNVDAVILCTGYSFDFQILEDRKLVSVFPENDAHLYKYMFPTKLSDHNTLAMIGYVQPLGSLFPVAEMQSRVYYSVLTGKCQLPDKSKMIAELEWNRCQLSMNFVKSRRHTMEVNYVGYMDELAGLIGVAPNMWNLFQTDIKLAFCVLFGPCTAYQYRLSGPHQWEGAKDAILNTKKRLFFPHDAQRNCLFLNNHMALISFVITVILLYSLFL</sequence>
<accession>A0A4U8URI6</accession>
<evidence type="ECO:0000256" key="10">
    <source>
        <dbReference type="ARBA" id="ARBA00022827"/>
    </source>
</evidence>
<comment type="catalytic activity">
    <reaction evidence="30">
        <text>heptan-4-one + NADPH + O2 + H(+) = propyl butanoate + NADP(+) + H2O</text>
        <dbReference type="Rhea" id="RHEA:54852"/>
        <dbReference type="ChEBI" id="CHEBI:15377"/>
        <dbReference type="ChEBI" id="CHEBI:15378"/>
        <dbReference type="ChEBI" id="CHEBI:15379"/>
        <dbReference type="ChEBI" id="CHEBI:57783"/>
        <dbReference type="ChEBI" id="CHEBI:58349"/>
        <dbReference type="ChEBI" id="CHEBI:89484"/>
        <dbReference type="ChEBI" id="CHEBI:89719"/>
    </reaction>
    <physiologicalReaction direction="left-to-right" evidence="30">
        <dbReference type="Rhea" id="RHEA:54853"/>
    </physiologicalReaction>
</comment>
<dbReference type="GO" id="GO:0050661">
    <property type="term" value="F:NADP binding"/>
    <property type="evidence" value="ECO:0007669"/>
    <property type="project" value="InterPro"/>
</dbReference>
<keyword evidence="9 33" id="KW-0256">Endoplasmic reticulum</keyword>
<evidence type="ECO:0000313" key="37">
    <source>
        <dbReference type="Proteomes" id="UP000298663"/>
    </source>
</evidence>
<comment type="catalytic activity">
    <reaction evidence="20">
        <text>hypotaurine + NADH + O2 + H(+) = taurine + NAD(+) + H2O</text>
        <dbReference type="Rhea" id="RHEA:74111"/>
        <dbReference type="ChEBI" id="CHEBI:15377"/>
        <dbReference type="ChEBI" id="CHEBI:15378"/>
        <dbReference type="ChEBI" id="CHEBI:15379"/>
        <dbReference type="ChEBI" id="CHEBI:57540"/>
        <dbReference type="ChEBI" id="CHEBI:57853"/>
        <dbReference type="ChEBI" id="CHEBI:57945"/>
        <dbReference type="ChEBI" id="CHEBI:507393"/>
        <dbReference type="EC" id="1.14.13.8"/>
    </reaction>
    <physiologicalReaction direction="left-to-right" evidence="20">
        <dbReference type="Rhea" id="RHEA:74112"/>
    </physiologicalReaction>
</comment>
<comment type="similarity">
    <text evidence="4 33 34">Belongs to the FMO family.</text>
</comment>
<evidence type="ECO:0000256" key="27">
    <source>
        <dbReference type="ARBA" id="ARBA00048088"/>
    </source>
</evidence>
<dbReference type="STRING" id="34508.A0A4U8URI6"/>
<dbReference type="EC" id="1.-.-.-" evidence="34"/>
<dbReference type="PIRSF" id="PIRSF000332">
    <property type="entry name" value="FMO"/>
    <property type="match status" value="1"/>
</dbReference>
<organism evidence="36 37">
    <name type="scientific">Steinernema carpocapsae</name>
    <name type="common">Entomopathogenic nematode</name>
    <dbReference type="NCBI Taxonomy" id="34508"/>
    <lineage>
        <taxon>Eukaryota</taxon>
        <taxon>Metazoa</taxon>
        <taxon>Ecdysozoa</taxon>
        <taxon>Nematoda</taxon>
        <taxon>Chromadorea</taxon>
        <taxon>Rhabditida</taxon>
        <taxon>Tylenchina</taxon>
        <taxon>Panagrolaimomorpha</taxon>
        <taxon>Strongyloidoidea</taxon>
        <taxon>Steinernematidae</taxon>
        <taxon>Steinernema</taxon>
    </lineage>
</organism>
<evidence type="ECO:0000256" key="24">
    <source>
        <dbReference type="ARBA" id="ARBA00047864"/>
    </source>
</evidence>
<reference evidence="36 37" key="1">
    <citation type="journal article" date="2015" name="Genome Biol.">
        <title>Comparative genomics of Steinernema reveals deeply conserved gene regulatory networks.</title>
        <authorList>
            <person name="Dillman A.R."/>
            <person name="Macchietto M."/>
            <person name="Porter C.F."/>
            <person name="Rogers A."/>
            <person name="Williams B."/>
            <person name="Antoshechkin I."/>
            <person name="Lee M.M."/>
            <person name="Goodwin Z."/>
            <person name="Lu X."/>
            <person name="Lewis E.E."/>
            <person name="Goodrich-Blair H."/>
            <person name="Stock S.P."/>
            <person name="Adams B.J."/>
            <person name="Sternberg P.W."/>
            <person name="Mortazavi A."/>
        </authorList>
    </citation>
    <scope>NUCLEOTIDE SEQUENCE [LARGE SCALE GENOMIC DNA]</scope>
    <source>
        <strain evidence="36 37">ALL</strain>
    </source>
</reference>
<evidence type="ECO:0000256" key="19">
    <source>
        <dbReference type="ARBA" id="ARBA00045957"/>
    </source>
</evidence>
<dbReference type="GO" id="GO:0006629">
    <property type="term" value="P:lipid metabolic process"/>
    <property type="evidence" value="ECO:0007669"/>
    <property type="project" value="UniProtKB-KW"/>
</dbReference>
<dbReference type="PRINTS" id="PR01125">
    <property type="entry name" value="FMOXYGENASE5"/>
</dbReference>
<dbReference type="GO" id="GO:0050660">
    <property type="term" value="F:flavin adenine dinucleotide binding"/>
    <property type="evidence" value="ECO:0007669"/>
    <property type="project" value="InterPro"/>
</dbReference>
<evidence type="ECO:0000256" key="8">
    <source>
        <dbReference type="ARBA" id="ARBA00022692"/>
    </source>
</evidence>
<keyword evidence="8 35" id="KW-0812">Transmembrane</keyword>
<evidence type="ECO:0000256" key="26">
    <source>
        <dbReference type="ARBA" id="ARBA00048041"/>
    </source>
</evidence>
<keyword evidence="11" id="KW-0492">Microsome</keyword>
<evidence type="ECO:0000256" key="3">
    <source>
        <dbReference type="ARBA" id="ARBA00004524"/>
    </source>
</evidence>
<keyword evidence="5" id="KW-0488">Methylation</keyword>
<comment type="subcellular location">
    <subcellularLocation>
        <location evidence="2">Endoplasmic reticulum membrane</location>
        <topology evidence="2">Single-pass membrane protein</topology>
    </subcellularLocation>
    <subcellularLocation>
        <location evidence="3">Microsome membrane</location>
    </subcellularLocation>
</comment>
<evidence type="ECO:0000256" key="33">
    <source>
        <dbReference type="PIRNR" id="PIRNR000332"/>
    </source>
</evidence>
<dbReference type="FunFam" id="3.50.50.60:FF:000159">
    <property type="entry name" value="Dimethylaniline monooxygenase [N-oxide-forming]"/>
    <property type="match status" value="1"/>
</dbReference>
<evidence type="ECO:0000256" key="20">
    <source>
        <dbReference type="ARBA" id="ARBA00047338"/>
    </source>
</evidence>
<evidence type="ECO:0000256" key="14">
    <source>
        <dbReference type="ARBA" id="ARBA00023002"/>
    </source>
</evidence>
<comment type="caution">
    <text evidence="36">The sequence shown here is derived from an EMBL/GenBank/DDBJ whole genome shotgun (WGS) entry which is preliminary data.</text>
</comment>
<dbReference type="SUPFAM" id="SSF51905">
    <property type="entry name" value="FAD/NAD(P)-binding domain"/>
    <property type="match status" value="2"/>
</dbReference>
<evidence type="ECO:0000256" key="17">
    <source>
        <dbReference type="ARBA" id="ARBA00023136"/>
    </source>
</evidence>
<evidence type="ECO:0000256" key="11">
    <source>
        <dbReference type="ARBA" id="ARBA00022848"/>
    </source>
</evidence>
<proteinExistence type="inferred from homology"/>
<evidence type="ECO:0000256" key="23">
    <source>
        <dbReference type="ARBA" id="ARBA00047855"/>
    </source>
</evidence>
<comment type="catalytic activity">
    <reaction evidence="32">
        <text>octan-3-one + NADPH + O2 + H(+) = pentyl propanoate + NADP(+) + H2O</text>
        <dbReference type="Rhea" id="RHEA:54840"/>
        <dbReference type="ChEBI" id="CHEBI:15377"/>
        <dbReference type="ChEBI" id="CHEBI:15378"/>
        <dbReference type="ChEBI" id="CHEBI:15379"/>
        <dbReference type="ChEBI" id="CHEBI:57783"/>
        <dbReference type="ChEBI" id="CHEBI:58349"/>
        <dbReference type="ChEBI" id="CHEBI:80946"/>
        <dbReference type="ChEBI" id="CHEBI:87373"/>
    </reaction>
    <physiologicalReaction direction="left-to-right" evidence="32">
        <dbReference type="Rhea" id="RHEA:54841"/>
    </physiologicalReaction>
</comment>
<dbReference type="Gene3D" id="3.50.50.60">
    <property type="entry name" value="FAD/NAD(P)-binding domain"/>
    <property type="match status" value="4"/>
</dbReference>
<feature type="transmembrane region" description="Helical" evidence="35">
    <location>
        <begin position="516"/>
        <end position="533"/>
    </location>
</feature>
<evidence type="ECO:0000256" key="15">
    <source>
        <dbReference type="ARBA" id="ARBA00023033"/>
    </source>
</evidence>
<evidence type="ECO:0000256" key="32">
    <source>
        <dbReference type="ARBA" id="ARBA00049475"/>
    </source>
</evidence>
<dbReference type="InterPro" id="IPR036188">
    <property type="entry name" value="FAD/NAD-bd_sf"/>
</dbReference>
<comment type="catalytic activity">
    <reaction evidence="22">
        <text>heptan-2-one + NADPH + O2 + H(+) = pentyl acetate + NADP(+) + H2O</text>
        <dbReference type="Rhea" id="RHEA:54836"/>
        <dbReference type="ChEBI" id="CHEBI:5672"/>
        <dbReference type="ChEBI" id="CHEBI:15377"/>
        <dbReference type="ChEBI" id="CHEBI:15378"/>
        <dbReference type="ChEBI" id="CHEBI:15379"/>
        <dbReference type="ChEBI" id="CHEBI:57783"/>
        <dbReference type="ChEBI" id="CHEBI:58349"/>
        <dbReference type="ChEBI" id="CHEBI:87362"/>
    </reaction>
    <physiologicalReaction direction="left-to-right" evidence="22">
        <dbReference type="Rhea" id="RHEA:54837"/>
    </physiologicalReaction>
</comment>
<gene>
    <name evidence="36" type="ORF">L596_003135</name>
</gene>
<evidence type="ECO:0000256" key="7">
    <source>
        <dbReference type="ARBA" id="ARBA00022630"/>
    </source>
</evidence>
<evidence type="ECO:0000256" key="28">
    <source>
        <dbReference type="ARBA" id="ARBA00048459"/>
    </source>
</evidence>
<comment type="catalytic activity">
    <reaction evidence="21">
        <text>hexan-3-one + NADPH + O2 + H(+) = propyl propanoate + NADP(+) + H2O</text>
        <dbReference type="Rhea" id="RHEA:54848"/>
        <dbReference type="ChEBI" id="CHEBI:15377"/>
        <dbReference type="ChEBI" id="CHEBI:15378"/>
        <dbReference type="ChEBI" id="CHEBI:15379"/>
        <dbReference type="ChEBI" id="CHEBI:57783"/>
        <dbReference type="ChEBI" id="CHEBI:58349"/>
        <dbReference type="ChEBI" id="CHEBI:89828"/>
        <dbReference type="ChEBI" id="CHEBI:89891"/>
    </reaction>
    <physiologicalReaction direction="left-to-right" evidence="21">
        <dbReference type="Rhea" id="RHEA:54849"/>
    </physiologicalReaction>
</comment>
<evidence type="ECO:0000256" key="29">
    <source>
        <dbReference type="ARBA" id="ARBA00048989"/>
    </source>
</evidence>
<evidence type="ECO:0000256" key="22">
    <source>
        <dbReference type="ARBA" id="ARBA00047574"/>
    </source>
</evidence>
<keyword evidence="12 33" id="KW-0521">NADP</keyword>
<dbReference type="InterPro" id="IPR000960">
    <property type="entry name" value="Flavin_mOase"/>
</dbReference>
<dbReference type="PANTHER" id="PTHR23023">
    <property type="entry name" value="DIMETHYLANILINE MONOOXYGENASE"/>
    <property type="match status" value="1"/>
</dbReference>
<dbReference type="GO" id="GO:0004499">
    <property type="term" value="F:N,N-dimethylaniline monooxygenase activity"/>
    <property type="evidence" value="ECO:0007669"/>
    <property type="project" value="UniProtKB-UniRule"/>
</dbReference>
<evidence type="ECO:0000256" key="5">
    <source>
        <dbReference type="ARBA" id="ARBA00022481"/>
    </source>
</evidence>
<keyword evidence="10 33" id="KW-0274">FAD</keyword>
<keyword evidence="15 33" id="KW-0503">Monooxygenase</keyword>
<dbReference type="OrthoDB" id="66881at2759"/>
<dbReference type="GO" id="GO:0047822">
    <property type="term" value="F:hypotaurine monooxygenase activity"/>
    <property type="evidence" value="ECO:0007669"/>
    <property type="project" value="RHEA"/>
</dbReference>
<dbReference type="Proteomes" id="UP000298663">
    <property type="component" value="Unassembled WGS sequence"/>
</dbReference>
<evidence type="ECO:0000256" key="13">
    <source>
        <dbReference type="ARBA" id="ARBA00022989"/>
    </source>
</evidence>
<evidence type="ECO:0000256" key="1">
    <source>
        <dbReference type="ARBA" id="ARBA00001974"/>
    </source>
</evidence>
<comment type="function">
    <text evidence="18">Acts as a Baeyer-Villiger monooxygenase on a broad range of substrates. Catalyzes the insertion of an oxygen atom into a carbon-carbon bond adjacent to a carbonyl, which converts ketones to esters. Active on diverse carbonyl compounds, whereas soft nucleophiles are mostly non- or poorly reactive. In contrast with other forms of FMO it is non- or poorly active on 'classical' substrates such as drugs, pesticides, and dietary components containing soft nucleophilic heteroatoms. Able to oxidize drug molecules bearing a carbonyl group on an aliphatic chain, such as nabumetone and pentoxifylline. Also, in the absence of substrates, shows slow but yet significant NADPH oxidase activity. Acts as a positive modulator of cholesterol biosynthesis as well as glucose homeostasis, promoting metabolic aging via pleiotropic effects.</text>
</comment>
<protein>
    <recommendedName>
        <fullName evidence="34">Flavin-containing monooxygenase</fullName>
        <ecNumber evidence="34">1.-.-.-</ecNumber>
    </recommendedName>
</protein>
<keyword evidence="37" id="KW-1185">Reference proteome</keyword>